<evidence type="ECO:0000259" key="7">
    <source>
        <dbReference type="PROSITE" id="PS51900"/>
    </source>
</evidence>
<dbReference type="SUPFAM" id="SSF56349">
    <property type="entry name" value="DNA breaking-rejoining enzymes"/>
    <property type="match status" value="1"/>
</dbReference>
<dbReference type="Gene3D" id="1.10.150.130">
    <property type="match status" value="1"/>
</dbReference>
<dbReference type="InterPro" id="IPR010998">
    <property type="entry name" value="Integrase_recombinase_N"/>
</dbReference>
<feature type="domain" description="Core-binding (CB)" evidence="7">
    <location>
        <begin position="129"/>
        <end position="210"/>
    </location>
</feature>
<dbReference type="Gene3D" id="3.30.160.390">
    <property type="entry name" value="Integrase, DNA-binding domain"/>
    <property type="match status" value="1"/>
</dbReference>
<dbReference type="Pfam" id="PF00589">
    <property type="entry name" value="Phage_integrase"/>
    <property type="match status" value="1"/>
</dbReference>
<evidence type="ECO:0000256" key="5">
    <source>
        <dbReference type="PROSITE-ProRule" id="PRU01248"/>
    </source>
</evidence>
<dbReference type="EMBL" id="BJUJ01000116">
    <property type="protein sequence ID" value="GEK45512.1"/>
    <property type="molecule type" value="Genomic_DNA"/>
</dbReference>
<dbReference type="InterPro" id="IPR002104">
    <property type="entry name" value="Integrase_catalytic"/>
</dbReference>
<proteinExistence type="inferred from homology"/>
<protein>
    <submittedName>
        <fullName evidence="8">Integrase</fullName>
    </submittedName>
</protein>
<dbReference type="Proteomes" id="UP000321274">
    <property type="component" value="Unassembled WGS sequence"/>
</dbReference>
<organism evidence="8 9">
    <name type="scientific">Acinetobacter johnsonii</name>
    <dbReference type="NCBI Taxonomy" id="40214"/>
    <lineage>
        <taxon>Bacteria</taxon>
        <taxon>Pseudomonadati</taxon>
        <taxon>Pseudomonadota</taxon>
        <taxon>Gammaproteobacteria</taxon>
        <taxon>Moraxellales</taxon>
        <taxon>Moraxellaceae</taxon>
        <taxon>Acinetobacter</taxon>
    </lineage>
</organism>
<evidence type="ECO:0000256" key="1">
    <source>
        <dbReference type="ARBA" id="ARBA00008857"/>
    </source>
</evidence>
<name>A0AAV3WJ37_ACIJO</name>
<dbReference type="PANTHER" id="PTHR30629:SF2">
    <property type="entry name" value="PROPHAGE INTEGRASE INTS-RELATED"/>
    <property type="match status" value="1"/>
</dbReference>
<feature type="domain" description="Tyr recombinase" evidence="6">
    <location>
        <begin position="241"/>
        <end position="426"/>
    </location>
</feature>
<evidence type="ECO:0000313" key="9">
    <source>
        <dbReference type="Proteomes" id="UP000321274"/>
    </source>
</evidence>
<dbReference type="RefSeq" id="WP_162789681.1">
    <property type="nucleotide sequence ID" value="NZ_BJUJ01000116.1"/>
</dbReference>
<dbReference type="AlphaFoldDB" id="A0AAV3WJ37"/>
<reference evidence="8 9" key="1">
    <citation type="submission" date="2019-07" db="EMBL/GenBank/DDBJ databases">
        <title>Whole genome shotgun sequence of Acinetobacter johnsonii NBRC 102197.</title>
        <authorList>
            <person name="Hosoyama A."/>
            <person name="Uohara A."/>
            <person name="Ohji S."/>
            <person name="Ichikawa N."/>
        </authorList>
    </citation>
    <scope>NUCLEOTIDE SEQUENCE [LARGE SCALE GENOMIC DNA]</scope>
    <source>
        <strain evidence="8 9">NBRC 102197</strain>
    </source>
</reference>
<gene>
    <name evidence="8" type="ORF">AJO04nite_27700</name>
</gene>
<evidence type="ECO:0000256" key="2">
    <source>
        <dbReference type="ARBA" id="ARBA00022908"/>
    </source>
</evidence>
<dbReference type="GO" id="GO:0006310">
    <property type="term" value="P:DNA recombination"/>
    <property type="evidence" value="ECO:0007669"/>
    <property type="project" value="UniProtKB-KW"/>
</dbReference>
<accession>A0AAV3WJ37</accession>
<keyword evidence="4" id="KW-0233">DNA recombination</keyword>
<dbReference type="PROSITE" id="PS51898">
    <property type="entry name" value="TYR_RECOMBINASE"/>
    <property type="match status" value="1"/>
</dbReference>
<evidence type="ECO:0000256" key="4">
    <source>
        <dbReference type="ARBA" id="ARBA00023172"/>
    </source>
</evidence>
<evidence type="ECO:0000313" key="8">
    <source>
        <dbReference type="EMBL" id="GEK45512.1"/>
    </source>
</evidence>
<keyword evidence="2" id="KW-0229">DNA integration</keyword>
<dbReference type="PROSITE" id="PS51900">
    <property type="entry name" value="CB"/>
    <property type="match status" value="1"/>
</dbReference>
<dbReference type="InterPro" id="IPR050808">
    <property type="entry name" value="Phage_Integrase"/>
</dbReference>
<dbReference type="InterPro" id="IPR038488">
    <property type="entry name" value="Integrase_DNA-bd_sf"/>
</dbReference>
<dbReference type="InterPro" id="IPR013762">
    <property type="entry name" value="Integrase-like_cat_sf"/>
</dbReference>
<keyword evidence="3 5" id="KW-0238">DNA-binding</keyword>
<dbReference type="PANTHER" id="PTHR30629">
    <property type="entry name" value="PROPHAGE INTEGRASE"/>
    <property type="match status" value="1"/>
</dbReference>
<dbReference type="GO" id="GO:0015074">
    <property type="term" value="P:DNA integration"/>
    <property type="evidence" value="ECO:0007669"/>
    <property type="project" value="UniProtKB-KW"/>
</dbReference>
<dbReference type="InterPro" id="IPR011010">
    <property type="entry name" value="DNA_brk_join_enz"/>
</dbReference>
<evidence type="ECO:0000259" key="6">
    <source>
        <dbReference type="PROSITE" id="PS51898"/>
    </source>
</evidence>
<sequence length="461" mass="53733">MSNKKVIITLSFVKNLIKQLSDPNAEDSLKESKSYCFDIPTGKQIFFRDLKLIGFAIRATRHSLVYTVEKKMPSGAPCRVTIGDHGLYTPETARQKATEYLLEMSQGINPNDKKEQLRQEASRERINHQQIPTLLNAYKHYLEARSDLKPNTVSVYDRDMNLYLRDWHHLKITDVTMQMVIDKHAEISKTNKSHANITLKLFSAIYNYHRKRLIFNNQPVITEFSPVAILYRNGLFNKLKPRKSYINSEQQTDWIQAIVQTQWRGHIYANEYGYLNQDFLITFALTGLRRNEIEQLEWSKIDLKFGTLSIINPKNGNDLLLPLGNILLHIFRQRAKYANGCKYVFPAMDKQTHVKDRRHVRHKISETTGIPFTFHDLRRTFASIANRCGIGIYTVKALINHSYQDDSDITADYTQIDAKDLRDAMNKIENHLLSKEVQDLILNREYLVKKPNRMCIDTKLR</sequence>
<evidence type="ECO:0000256" key="3">
    <source>
        <dbReference type="ARBA" id="ARBA00023125"/>
    </source>
</evidence>
<dbReference type="Gene3D" id="1.10.443.10">
    <property type="entry name" value="Intergrase catalytic core"/>
    <property type="match status" value="1"/>
</dbReference>
<dbReference type="InterPro" id="IPR044068">
    <property type="entry name" value="CB"/>
</dbReference>
<comment type="caution">
    <text evidence="8">The sequence shown here is derived from an EMBL/GenBank/DDBJ whole genome shotgun (WGS) entry which is preliminary data.</text>
</comment>
<comment type="similarity">
    <text evidence="1">Belongs to the 'phage' integrase family.</text>
</comment>
<dbReference type="GO" id="GO:0003677">
    <property type="term" value="F:DNA binding"/>
    <property type="evidence" value="ECO:0007669"/>
    <property type="project" value="UniProtKB-UniRule"/>
</dbReference>